<evidence type="ECO:0000313" key="1">
    <source>
        <dbReference type="EMBL" id="KAF2265682.1"/>
    </source>
</evidence>
<comment type="caution">
    <text evidence="1">The sequence shown here is derived from an EMBL/GenBank/DDBJ whole genome shotgun (WGS) entry which is preliminary data.</text>
</comment>
<sequence length="154" mass="17466">MCDEEILLQIYVQHVDHLQEITGRQISTMMLFQSHAMAQTPQKKFIKPFNMESPVSGGSSETVDEIAYRQLGLRTDCRVAWRVTIVDCPSRAGNQGERLAVRAGLFWTQTKNAQPLIVISRTGKTQSFEGLRSFICARAKANMTQRANHWIRPS</sequence>
<protein>
    <submittedName>
        <fullName evidence="1">Uncharacterized protein</fullName>
    </submittedName>
</protein>
<accession>A0A9P4KD88</accession>
<dbReference type="Proteomes" id="UP000800093">
    <property type="component" value="Unassembled WGS sequence"/>
</dbReference>
<dbReference type="EMBL" id="ML986604">
    <property type="protein sequence ID" value="KAF2265682.1"/>
    <property type="molecule type" value="Genomic_DNA"/>
</dbReference>
<proteinExistence type="predicted"/>
<name>A0A9P4KD88_9PLEO</name>
<evidence type="ECO:0000313" key="2">
    <source>
        <dbReference type="Proteomes" id="UP000800093"/>
    </source>
</evidence>
<reference evidence="2" key="1">
    <citation type="journal article" date="2020" name="Stud. Mycol.">
        <title>101 Dothideomycetes genomes: A test case for predicting lifestyles and emergence of pathogens.</title>
        <authorList>
            <person name="Haridas S."/>
            <person name="Albert R."/>
            <person name="Binder M."/>
            <person name="Bloem J."/>
            <person name="LaButti K."/>
            <person name="Salamov A."/>
            <person name="Andreopoulos B."/>
            <person name="Baker S."/>
            <person name="Barry K."/>
            <person name="Bills G."/>
            <person name="Bluhm B."/>
            <person name="Cannon C."/>
            <person name="Castanera R."/>
            <person name="Culley D."/>
            <person name="Daum C."/>
            <person name="Ezra D."/>
            <person name="Gonzalez J."/>
            <person name="Henrissat B."/>
            <person name="Kuo A."/>
            <person name="Liang C."/>
            <person name="Lipzen A."/>
            <person name="Lutzoni F."/>
            <person name="Magnuson J."/>
            <person name="Mondo S."/>
            <person name="Nolan M."/>
            <person name="Ohm R."/>
            <person name="Pangilinan J."/>
            <person name="Park H.-J."/>
            <person name="Ramirez L."/>
            <person name="Alfaro M."/>
            <person name="Sun H."/>
            <person name="Tritt A."/>
            <person name="Yoshinaga Y."/>
            <person name="Zwiers L.-H."/>
            <person name="Turgeon B."/>
            <person name="Goodwin S."/>
            <person name="Spatafora J."/>
            <person name="Crous P."/>
            <person name="Grigoriev I."/>
        </authorList>
    </citation>
    <scope>NUCLEOTIDE SEQUENCE [LARGE SCALE GENOMIC DNA]</scope>
    <source>
        <strain evidence="2">CBS 304.66</strain>
    </source>
</reference>
<organism evidence="1 2">
    <name type="scientific">Lojkania enalia</name>
    <dbReference type="NCBI Taxonomy" id="147567"/>
    <lineage>
        <taxon>Eukaryota</taxon>
        <taxon>Fungi</taxon>
        <taxon>Dikarya</taxon>
        <taxon>Ascomycota</taxon>
        <taxon>Pezizomycotina</taxon>
        <taxon>Dothideomycetes</taxon>
        <taxon>Pleosporomycetidae</taxon>
        <taxon>Pleosporales</taxon>
        <taxon>Pleosporales incertae sedis</taxon>
        <taxon>Lojkania</taxon>
    </lineage>
</organism>
<keyword evidence="2" id="KW-1185">Reference proteome</keyword>
<dbReference type="AlphaFoldDB" id="A0A9P4KD88"/>
<gene>
    <name evidence="1" type="ORF">CC78DRAFT_532347</name>
</gene>